<dbReference type="Proteomes" id="UP001159371">
    <property type="component" value="Unassembled WGS sequence"/>
</dbReference>
<proteinExistence type="predicted"/>
<sequence>MKSLKENSPELERLFQEEASISPEKFAAAVDLFAQAFPQEPEAEFPKHQIYTIAVAAPLERRTSRGIEILKGAGQTQ</sequence>
<comment type="caution">
    <text evidence="1">The sequence shown here is derived from an EMBL/GenBank/DDBJ whole genome shotgun (WGS) entry which is preliminary data.</text>
</comment>
<gene>
    <name evidence="1" type="ORF">NWP19_04745</name>
</gene>
<evidence type="ECO:0000313" key="1">
    <source>
        <dbReference type="EMBL" id="MDH6056109.1"/>
    </source>
</evidence>
<evidence type="ECO:0000313" key="2">
    <source>
        <dbReference type="Proteomes" id="UP001159371"/>
    </source>
</evidence>
<keyword evidence="2" id="KW-1185">Reference proteome</keyword>
<dbReference type="RefSeq" id="WP_280656549.1">
    <property type="nucleotide sequence ID" value="NZ_JANQDO010000032.1"/>
</dbReference>
<organism evidence="1 2">
    <name type="scientific">Umezakia ovalisporum FSS-43</name>
    <dbReference type="NCBI Taxonomy" id="2740520"/>
    <lineage>
        <taxon>Bacteria</taxon>
        <taxon>Bacillati</taxon>
        <taxon>Cyanobacteriota</taxon>
        <taxon>Cyanophyceae</taxon>
        <taxon>Nostocales</taxon>
        <taxon>Nodulariaceae</taxon>
        <taxon>Umezakia</taxon>
    </lineage>
</organism>
<dbReference type="EMBL" id="JANQDO010000032">
    <property type="protein sequence ID" value="MDH6056109.1"/>
    <property type="molecule type" value="Genomic_DNA"/>
</dbReference>
<name>A0ABT6K1G0_9CYAN</name>
<reference evidence="1 2" key="1">
    <citation type="journal article" date="2023" name="J. Phycol.">
        <title>Chrysosporum ovalisporum is synonymous with the true-branching cyanobacterium Umezakia natans (Nostocales/Aphanizomenonaceae).</title>
        <authorList>
            <person name="McGregor G.B."/>
            <person name="Sendall B.C."/>
            <person name="Niiyama Y."/>
            <person name="Tuji A."/>
            <person name="Willis A."/>
        </authorList>
    </citation>
    <scope>NUCLEOTIDE SEQUENCE [LARGE SCALE GENOMIC DNA]</scope>
    <source>
        <strain evidence="1 2">FSS-43</strain>
    </source>
</reference>
<accession>A0ABT6K1G0</accession>
<protein>
    <submittedName>
        <fullName evidence="1">Uncharacterized protein</fullName>
    </submittedName>
</protein>